<evidence type="ECO:0000256" key="5">
    <source>
        <dbReference type="ARBA" id="ARBA00022842"/>
    </source>
</evidence>
<keyword evidence="3" id="KW-0547">Nucleotide-binding</keyword>
<dbReference type="AlphaFoldDB" id="A0A1V0UV69"/>
<dbReference type="GO" id="GO:0005524">
    <property type="term" value="F:ATP binding"/>
    <property type="evidence" value="ECO:0007669"/>
    <property type="project" value="UniProtKB-KW"/>
</dbReference>
<keyword evidence="5" id="KW-0460">Magnesium</keyword>
<gene>
    <name evidence="7" type="ORF">B7C51_15565</name>
</gene>
<dbReference type="InterPro" id="IPR016185">
    <property type="entry name" value="PreATP-grasp_dom_sf"/>
</dbReference>
<dbReference type="Pfam" id="PF03738">
    <property type="entry name" value="GSP_synth"/>
    <property type="match status" value="1"/>
</dbReference>
<keyword evidence="1" id="KW-0436">Ligase</keyword>
<dbReference type="EMBL" id="CP020557">
    <property type="protein sequence ID" value="ARF68908.1"/>
    <property type="molecule type" value="Genomic_DNA"/>
</dbReference>
<dbReference type="GO" id="GO:0046872">
    <property type="term" value="F:metal ion binding"/>
    <property type="evidence" value="ECO:0007669"/>
    <property type="project" value="UniProtKB-KW"/>
</dbReference>
<evidence type="ECO:0000313" key="8">
    <source>
        <dbReference type="Proteomes" id="UP000192727"/>
    </source>
</evidence>
<dbReference type="InterPro" id="IPR005494">
    <property type="entry name" value="GSPS_pre-ATP-grasp-like_dom"/>
</dbReference>
<evidence type="ECO:0000256" key="4">
    <source>
        <dbReference type="ARBA" id="ARBA00022840"/>
    </source>
</evidence>
<evidence type="ECO:0000259" key="6">
    <source>
        <dbReference type="Pfam" id="PF03738"/>
    </source>
</evidence>
<accession>A0A1V0UV69</accession>
<name>A0A1V0UV69_9BACL</name>
<evidence type="ECO:0000256" key="3">
    <source>
        <dbReference type="ARBA" id="ARBA00022741"/>
    </source>
</evidence>
<dbReference type="RefSeq" id="WP_083040696.1">
    <property type="nucleotide sequence ID" value="NZ_CP020557.1"/>
</dbReference>
<sequence length="405" mass="45408">MSFQTVGKPLPDRSARVRELGELGFSWADIGEEQYWIDQLVVMDEAVYNKLYAASATLWRIFDKAARFVIGRRDLYKMLAIPEVLWDGLDLVPPQPALELSRYARFDFSVAMDGTIKLLELNADTPTGYVEASIATPWLCSQYGIETPNTSMASQVARAWAKEDPEAAACVAYGSHDEDSGTIEALVRHSGRRMRCIDCLDLWVDEGILKGSDHQPIRRLFALYPKEWMGVDDGGEALAYAVETGELQLFNSLHAVILQSKGLQAVIWGLHELNADLFTEKEHMYIKRYMLPTYNRPLFTGNYVSKSMFGREGGSVRMFDAEGNMDLQDEEGYDTSTLFGDIYQERAELPRIRLHKGEFHLLTGMFVIDGKPCGLLGRAGGLITGNTSHFVAMGVGSFEQQRNKS</sequence>
<dbReference type="SUPFAM" id="SSF52440">
    <property type="entry name" value="PreATP-grasp domain"/>
    <property type="match status" value="1"/>
</dbReference>
<reference evidence="7 8" key="1">
    <citation type="submission" date="2017-03" db="EMBL/GenBank/DDBJ databases">
        <title>Paenibacillus larvae genome sequencing.</title>
        <authorList>
            <person name="Dingman D.W."/>
        </authorList>
    </citation>
    <scope>NUCLEOTIDE SEQUENCE [LARGE SCALE GENOMIC DNA]</scope>
    <source>
        <strain evidence="7 8">SAG 10367</strain>
    </source>
</reference>
<evidence type="ECO:0000313" key="7">
    <source>
        <dbReference type="EMBL" id="ARF68908.1"/>
    </source>
</evidence>
<evidence type="ECO:0000256" key="2">
    <source>
        <dbReference type="ARBA" id="ARBA00022723"/>
    </source>
</evidence>
<dbReference type="Proteomes" id="UP000192727">
    <property type="component" value="Chromosome"/>
</dbReference>
<keyword evidence="4" id="KW-0067">ATP-binding</keyword>
<feature type="domain" description="Glutathionylspermidine synthase pre-ATP-grasp-like" evidence="6">
    <location>
        <begin position="19"/>
        <end position="392"/>
    </location>
</feature>
<organism evidence="7 8">
    <name type="scientific">Paenibacillus larvae subsp. pulvifaciens</name>
    <dbReference type="NCBI Taxonomy" id="1477"/>
    <lineage>
        <taxon>Bacteria</taxon>
        <taxon>Bacillati</taxon>
        <taxon>Bacillota</taxon>
        <taxon>Bacilli</taxon>
        <taxon>Bacillales</taxon>
        <taxon>Paenibacillaceae</taxon>
        <taxon>Paenibacillus</taxon>
    </lineage>
</organism>
<keyword evidence="2" id="KW-0479">Metal-binding</keyword>
<evidence type="ECO:0000256" key="1">
    <source>
        <dbReference type="ARBA" id="ARBA00022598"/>
    </source>
</evidence>
<proteinExistence type="predicted"/>
<dbReference type="SUPFAM" id="SSF56059">
    <property type="entry name" value="Glutathione synthetase ATP-binding domain-like"/>
    <property type="match status" value="1"/>
</dbReference>
<dbReference type="Gene3D" id="3.30.1490.330">
    <property type="match status" value="1"/>
</dbReference>
<dbReference type="GO" id="GO:0016874">
    <property type="term" value="F:ligase activity"/>
    <property type="evidence" value="ECO:0007669"/>
    <property type="project" value="UniProtKB-KW"/>
</dbReference>
<protein>
    <submittedName>
        <fullName evidence="7">Glutathionylspermidine synthase</fullName>
    </submittedName>
</protein>